<keyword evidence="8 9" id="KW-0998">Cell outer membrane</keyword>
<dbReference type="AlphaFoldDB" id="A0A7X2RQU7"/>
<evidence type="ECO:0000256" key="1">
    <source>
        <dbReference type="ARBA" id="ARBA00004571"/>
    </source>
</evidence>
<keyword evidence="5 9" id="KW-0812">Transmembrane</keyword>
<accession>A0A7X2RQU7</accession>
<evidence type="ECO:0000256" key="10">
    <source>
        <dbReference type="SAM" id="MobiDB-lite"/>
    </source>
</evidence>
<dbReference type="GO" id="GO:0015473">
    <property type="term" value="F:fimbrial usher porin activity"/>
    <property type="evidence" value="ECO:0007669"/>
    <property type="project" value="InterPro"/>
</dbReference>
<dbReference type="PANTHER" id="PTHR30451:SF20">
    <property type="entry name" value="FIMBRIAE USHER"/>
    <property type="match status" value="1"/>
</dbReference>
<name>A0A7X2RQU7_9PSED</name>
<dbReference type="Gene3D" id="3.10.20.410">
    <property type="match status" value="1"/>
</dbReference>
<dbReference type="InterPro" id="IPR043142">
    <property type="entry name" value="PapC-like_C_sf"/>
</dbReference>
<dbReference type="PROSITE" id="PS01151">
    <property type="entry name" value="FIMBRIAL_USHER"/>
    <property type="match status" value="1"/>
</dbReference>
<keyword evidence="3 9" id="KW-0813">Transport</keyword>
<organism evidence="13 14">
    <name type="scientific">Pseudomonas karstica</name>
    <dbReference type="NCBI Taxonomy" id="1055468"/>
    <lineage>
        <taxon>Bacteria</taxon>
        <taxon>Pseudomonadati</taxon>
        <taxon>Pseudomonadota</taxon>
        <taxon>Gammaproteobacteria</taxon>
        <taxon>Pseudomonadales</taxon>
        <taxon>Pseudomonadaceae</taxon>
        <taxon>Pseudomonas</taxon>
    </lineage>
</organism>
<evidence type="ECO:0000256" key="2">
    <source>
        <dbReference type="ARBA" id="ARBA00008064"/>
    </source>
</evidence>
<dbReference type="Gene3D" id="2.60.40.2610">
    <property type="entry name" value="Outer membrane usher protein FimD, plug domain"/>
    <property type="match status" value="1"/>
</dbReference>
<dbReference type="GO" id="GO:0009279">
    <property type="term" value="C:cell outer membrane"/>
    <property type="evidence" value="ECO:0007669"/>
    <property type="project" value="UniProtKB-SubCell"/>
</dbReference>
<dbReference type="OrthoDB" id="6554712at2"/>
<dbReference type="InterPro" id="IPR042186">
    <property type="entry name" value="FimD_plug_dom"/>
</dbReference>
<evidence type="ECO:0000256" key="5">
    <source>
        <dbReference type="ARBA" id="ARBA00022692"/>
    </source>
</evidence>
<dbReference type="SUPFAM" id="SSF141729">
    <property type="entry name" value="FimD N-terminal domain-like"/>
    <property type="match status" value="1"/>
</dbReference>
<dbReference type="Gene3D" id="2.60.40.3110">
    <property type="match status" value="1"/>
</dbReference>
<evidence type="ECO:0000259" key="12">
    <source>
        <dbReference type="Pfam" id="PF13954"/>
    </source>
</evidence>
<evidence type="ECO:0000256" key="6">
    <source>
        <dbReference type="ARBA" id="ARBA00022729"/>
    </source>
</evidence>
<keyword evidence="7 9" id="KW-0472">Membrane</keyword>
<evidence type="ECO:0000259" key="11">
    <source>
        <dbReference type="Pfam" id="PF13953"/>
    </source>
</evidence>
<protein>
    <submittedName>
        <fullName evidence="13">Fimbria/pilus outer membrane usher protein</fullName>
    </submittedName>
</protein>
<feature type="region of interest" description="Disordered" evidence="10">
    <location>
        <begin position="611"/>
        <end position="634"/>
    </location>
</feature>
<dbReference type="InterPro" id="IPR018030">
    <property type="entry name" value="Fimbrial_membr_usher_CS"/>
</dbReference>
<sequence length="893" mass="95690">MPNHVRIRVHHHAPNLPFKRLNLMLGGLFSAALMPIEMSFASSLTFDLNAFSSELTPSVDVSRFNTSNFMSPGTYRVDVVVNGQPMGRRDVNFESRDEKAGALPCFSQEMLEQLGIAMDKVDTLAASGKTAASVLRAEGDSPFCANLGQWIPMASSSFDAGALELSVSVPQVYMKQARRGDVDPANWDEGIEAGLLSYNFSTSAMTSGEGDNRTYLGLNGGINLGQWRLRHQGAQAWNSSGGMQTYQSTATYLQRSIAPWQSQLTIGDSFSSGQILEGVRVRGITLATDERMLPQSQQGYAPQVRGVAQSNATVTVSQNGYTIYETTVAPGPFLISDLYATGYGGDLVVSVTEVDGRRNTFVVPYSVAPQLLRADATKYTATFGRVQQRNVDDSDALVLQGTLQQGLTDDVTLYGGSTFSDGYGQGKMGVAMSTSVGAFSLDGSGSRTHVQNQGVMSGQSFGLGYNKNLPSSGTHFALGAYRFSSKGYLSLPDAINVRALGRHGSDIDGYARQKSRLDLTLNQKLGDGTLSLYGSSVDFWGKQQGRQTSFTVGYGSTWNKVNWNLSAQRSRIQDTRQLTDHELSDEVFFGRFGNQGNIDNRVMLTLSMPLGSERNSPSLNASISRGTGDNRGSQQQVGINGLAGEHAEGNYGVSVNRTTSDSERSSDINVYAGYRANATNVRAGYGQTRDSSQLSFSADGAVVAHAGGVTLSQSLGEAAALVHVPDAEGAMLSASSTRIDSRGYAVVPSLRAFQNNVVGVDPEGMSLDVELQESERTVVPTLGAVTLVKFETVSGRSAVVKALREKGGPLPFAAQVFDEQGREVGVVGQASKAVVRGIADEGTLIVKWGEKSDERCEIHYRLPTRIVGQRQSATDYVQGDCVSVLVRHVAGQP</sequence>
<evidence type="ECO:0000256" key="8">
    <source>
        <dbReference type="ARBA" id="ARBA00023237"/>
    </source>
</evidence>
<keyword evidence="6" id="KW-0732">Signal</keyword>
<dbReference type="InterPro" id="IPR037224">
    <property type="entry name" value="PapC_N_sf"/>
</dbReference>
<keyword evidence="14" id="KW-1185">Reference proteome</keyword>
<evidence type="ECO:0000313" key="14">
    <source>
        <dbReference type="Proteomes" id="UP000431485"/>
    </source>
</evidence>
<dbReference type="FunFam" id="2.60.40.3110:FF:000001">
    <property type="entry name" value="Putative fimbrial outer membrane usher"/>
    <property type="match status" value="1"/>
</dbReference>
<dbReference type="Pfam" id="PF13953">
    <property type="entry name" value="PapC_C"/>
    <property type="match status" value="1"/>
</dbReference>
<dbReference type="Proteomes" id="UP000431485">
    <property type="component" value="Unassembled WGS sequence"/>
</dbReference>
<keyword evidence="9" id="KW-1029">Fimbrium biogenesis</keyword>
<dbReference type="InterPro" id="IPR000015">
    <property type="entry name" value="Fimb_usher"/>
</dbReference>
<evidence type="ECO:0000313" key="13">
    <source>
        <dbReference type="EMBL" id="MTD18250.1"/>
    </source>
</evidence>
<dbReference type="InterPro" id="IPR025885">
    <property type="entry name" value="PapC_N"/>
</dbReference>
<reference evidence="13 14" key="1">
    <citation type="submission" date="2019-11" db="EMBL/GenBank/DDBJ databases">
        <title>Pseudmonas karstica sp. nov. and Pseudomonas spelaei sp. nov. from caves.</title>
        <authorList>
            <person name="Zeman M."/>
        </authorList>
    </citation>
    <scope>NUCLEOTIDE SEQUENCE [LARGE SCALE GENOMIC DNA]</scope>
    <source>
        <strain evidence="13 14">CCM 7891</strain>
    </source>
</reference>
<dbReference type="InterPro" id="IPR025949">
    <property type="entry name" value="PapC-like_C"/>
</dbReference>
<dbReference type="Gene3D" id="2.60.40.2070">
    <property type="match status" value="1"/>
</dbReference>
<dbReference type="GO" id="GO:0009297">
    <property type="term" value="P:pilus assembly"/>
    <property type="evidence" value="ECO:0007669"/>
    <property type="project" value="InterPro"/>
</dbReference>
<proteinExistence type="inferred from homology"/>
<feature type="domain" description="PapC-like C-terminal" evidence="11">
    <location>
        <begin position="801"/>
        <end position="863"/>
    </location>
</feature>
<comment type="subcellular location">
    <subcellularLocation>
        <location evidence="1 9">Cell outer membrane</location>
        <topology evidence="1 9">Multi-pass membrane protein</topology>
    </subcellularLocation>
</comment>
<comment type="similarity">
    <text evidence="2 9">Belongs to the fimbrial export usher family.</text>
</comment>
<evidence type="ECO:0000256" key="7">
    <source>
        <dbReference type="ARBA" id="ARBA00023136"/>
    </source>
</evidence>
<dbReference type="EMBL" id="WLYI01000003">
    <property type="protein sequence ID" value="MTD18250.1"/>
    <property type="molecule type" value="Genomic_DNA"/>
</dbReference>
<dbReference type="Pfam" id="PF00577">
    <property type="entry name" value="Usher"/>
    <property type="match status" value="1"/>
</dbReference>
<feature type="domain" description="PapC N-terminal" evidence="12">
    <location>
        <begin position="46"/>
        <end position="201"/>
    </location>
</feature>
<dbReference type="PANTHER" id="PTHR30451">
    <property type="entry name" value="OUTER MEMBRANE USHER PROTEIN"/>
    <property type="match status" value="1"/>
</dbReference>
<feature type="compositionally biased region" description="Polar residues" evidence="10">
    <location>
        <begin position="613"/>
        <end position="634"/>
    </location>
</feature>
<gene>
    <name evidence="13" type="ORF">GIR22_03715</name>
</gene>
<comment type="caution">
    <text evidence="13">The sequence shown here is derived from an EMBL/GenBank/DDBJ whole genome shotgun (WGS) entry which is preliminary data.</text>
</comment>
<keyword evidence="4" id="KW-1134">Transmembrane beta strand</keyword>
<evidence type="ECO:0000256" key="9">
    <source>
        <dbReference type="RuleBase" id="RU003884"/>
    </source>
</evidence>
<evidence type="ECO:0000256" key="4">
    <source>
        <dbReference type="ARBA" id="ARBA00022452"/>
    </source>
</evidence>
<dbReference type="Pfam" id="PF13954">
    <property type="entry name" value="PapC_N"/>
    <property type="match status" value="1"/>
</dbReference>
<evidence type="ECO:0000256" key="3">
    <source>
        <dbReference type="ARBA" id="ARBA00022448"/>
    </source>
</evidence>